<dbReference type="SUPFAM" id="SSF56112">
    <property type="entry name" value="Protein kinase-like (PK-like)"/>
    <property type="match status" value="1"/>
</dbReference>
<evidence type="ECO:0000256" key="6">
    <source>
        <dbReference type="ARBA" id="ARBA00022840"/>
    </source>
</evidence>
<feature type="region of interest" description="Disordered" evidence="9">
    <location>
        <begin position="273"/>
        <end position="300"/>
    </location>
</feature>
<feature type="compositionally biased region" description="Basic and acidic residues" evidence="9">
    <location>
        <begin position="281"/>
        <end position="300"/>
    </location>
</feature>
<dbReference type="PROSITE" id="PS50011">
    <property type="entry name" value="PROTEIN_KINASE_DOM"/>
    <property type="match status" value="1"/>
</dbReference>
<dbReference type="GO" id="GO:0004674">
    <property type="term" value="F:protein serine/threonine kinase activity"/>
    <property type="evidence" value="ECO:0007669"/>
    <property type="project" value="UniProtKB-KW"/>
</dbReference>
<organism evidence="11 12">
    <name type="scientific">Hondaea fermentalgiana</name>
    <dbReference type="NCBI Taxonomy" id="2315210"/>
    <lineage>
        <taxon>Eukaryota</taxon>
        <taxon>Sar</taxon>
        <taxon>Stramenopiles</taxon>
        <taxon>Bigyra</taxon>
        <taxon>Labyrinthulomycetes</taxon>
        <taxon>Thraustochytrida</taxon>
        <taxon>Thraustochytriidae</taxon>
        <taxon>Hondaea</taxon>
    </lineage>
</organism>
<keyword evidence="6" id="KW-0067">ATP-binding</keyword>
<proteinExistence type="predicted"/>
<name>A0A2R5G492_9STRA</name>
<dbReference type="InParanoid" id="A0A2R5G492"/>
<dbReference type="SMART" id="SM00220">
    <property type="entry name" value="S_TKc"/>
    <property type="match status" value="1"/>
</dbReference>
<keyword evidence="12" id="KW-1185">Reference proteome</keyword>
<comment type="caution">
    <text evidence="11">The sequence shown here is derived from an EMBL/GenBank/DDBJ whole genome shotgun (WGS) entry which is preliminary data.</text>
</comment>
<dbReference type="InterPro" id="IPR050236">
    <property type="entry name" value="Ser_Thr_kinase_AGC"/>
</dbReference>
<evidence type="ECO:0000313" key="12">
    <source>
        <dbReference type="Proteomes" id="UP000241890"/>
    </source>
</evidence>
<evidence type="ECO:0000313" key="11">
    <source>
        <dbReference type="EMBL" id="GBG25129.1"/>
    </source>
</evidence>
<dbReference type="EMBL" id="BEYU01000011">
    <property type="protein sequence ID" value="GBG25129.1"/>
    <property type="molecule type" value="Genomic_DNA"/>
</dbReference>
<evidence type="ECO:0000256" key="1">
    <source>
        <dbReference type="ARBA" id="ARBA00012513"/>
    </source>
</evidence>
<dbReference type="InterPro" id="IPR011009">
    <property type="entry name" value="Kinase-like_dom_sf"/>
</dbReference>
<dbReference type="GO" id="GO:0035556">
    <property type="term" value="P:intracellular signal transduction"/>
    <property type="evidence" value="ECO:0007669"/>
    <property type="project" value="TreeGrafter"/>
</dbReference>
<dbReference type="InterPro" id="IPR000719">
    <property type="entry name" value="Prot_kinase_dom"/>
</dbReference>
<dbReference type="OrthoDB" id="40161at2759"/>
<evidence type="ECO:0000256" key="3">
    <source>
        <dbReference type="ARBA" id="ARBA00022679"/>
    </source>
</evidence>
<reference evidence="11 12" key="1">
    <citation type="submission" date="2017-12" db="EMBL/GenBank/DDBJ databases">
        <title>Sequencing, de novo assembly and annotation of complete genome of a new Thraustochytrid species, strain FCC1311.</title>
        <authorList>
            <person name="Sedici K."/>
            <person name="Godart F."/>
            <person name="Aiese Cigliano R."/>
            <person name="Sanseverino W."/>
            <person name="Barakat M."/>
            <person name="Ortet P."/>
            <person name="Marechal E."/>
            <person name="Cagnac O."/>
            <person name="Amato A."/>
        </authorList>
    </citation>
    <scope>NUCLEOTIDE SEQUENCE [LARGE SCALE GENOMIC DNA]</scope>
</reference>
<dbReference type="Pfam" id="PF00069">
    <property type="entry name" value="Pkinase"/>
    <property type="match status" value="1"/>
</dbReference>
<evidence type="ECO:0000256" key="4">
    <source>
        <dbReference type="ARBA" id="ARBA00022741"/>
    </source>
</evidence>
<dbReference type="GO" id="GO:0005524">
    <property type="term" value="F:ATP binding"/>
    <property type="evidence" value="ECO:0007669"/>
    <property type="project" value="UniProtKB-KW"/>
</dbReference>
<sequence length="300" mass="33717">MPVCVEHPELICQLAQGSYSRIYIAVSSSSGEEIAVKRYLSGDRGDREYKRETSILRHLEGLSQSSPYVISPRLDAVPYPLIGLELCARGDLTDYVHNVAPCVRETRRIARELALGLVFLHDHGIAHEDVKPDNIGMTADFHVRILDFGLAVRTRPTELFESFEAHAQLSSRYGTVPYTSPEKLQGKLHGLEVDWWSFGVILYELIFRCLPWDAESLDDMAELICTQPLKMPQQAAEPSLASSVGLIRNLIEDKDPKQRLGYHFGGREVLAHPFLTKRGHRRDDAESGRDAASESKQAHK</sequence>
<keyword evidence="5 11" id="KW-0418">Kinase</keyword>
<dbReference type="PANTHER" id="PTHR24356:SF1">
    <property type="entry name" value="SERINE_THREONINE-PROTEIN KINASE GREATWALL"/>
    <property type="match status" value="1"/>
</dbReference>
<evidence type="ECO:0000256" key="2">
    <source>
        <dbReference type="ARBA" id="ARBA00022527"/>
    </source>
</evidence>
<gene>
    <name evidence="11" type="ORF">FCC1311_013462</name>
</gene>
<evidence type="ECO:0000256" key="7">
    <source>
        <dbReference type="ARBA" id="ARBA00047899"/>
    </source>
</evidence>
<dbReference type="PANTHER" id="PTHR24356">
    <property type="entry name" value="SERINE/THREONINE-PROTEIN KINASE"/>
    <property type="match status" value="1"/>
</dbReference>
<keyword evidence="4" id="KW-0547">Nucleotide-binding</keyword>
<evidence type="ECO:0000256" key="8">
    <source>
        <dbReference type="ARBA" id="ARBA00048679"/>
    </source>
</evidence>
<keyword evidence="2" id="KW-0723">Serine/threonine-protein kinase</keyword>
<keyword evidence="3" id="KW-0808">Transferase</keyword>
<evidence type="ECO:0000256" key="9">
    <source>
        <dbReference type="SAM" id="MobiDB-lite"/>
    </source>
</evidence>
<comment type="catalytic activity">
    <reaction evidence="8">
        <text>L-seryl-[protein] + ATP = O-phospho-L-seryl-[protein] + ADP + H(+)</text>
        <dbReference type="Rhea" id="RHEA:17989"/>
        <dbReference type="Rhea" id="RHEA-COMP:9863"/>
        <dbReference type="Rhea" id="RHEA-COMP:11604"/>
        <dbReference type="ChEBI" id="CHEBI:15378"/>
        <dbReference type="ChEBI" id="CHEBI:29999"/>
        <dbReference type="ChEBI" id="CHEBI:30616"/>
        <dbReference type="ChEBI" id="CHEBI:83421"/>
        <dbReference type="ChEBI" id="CHEBI:456216"/>
        <dbReference type="EC" id="2.7.11.1"/>
    </reaction>
</comment>
<protein>
    <recommendedName>
        <fullName evidence="1">non-specific serine/threonine protein kinase</fullName>
        <ecNumber evidence="1">2.7.11.1</ecNumber>
    </recommendedName>
</protein>
<comment type="catalytic activity">
    <reaction evidence="7">
        <text>L-threonyl-[protein] + ATP = O-phospho-L-threonyl-[protein] + ADP + H(+)</text>
        <dbReference type="Rhea" id="RHEA:46608"/>
        <dbReference type="Rhea" id="RHEA-COMP:11060"/>
        <dbReference type="Rhea" id="RHEA-COMP:11605"/>
        <dbReference type="ChEBI" id="CHEBI:15378"/>
        <dbReference type="ChEBI" id="CHEBI:30013"/>
        <dbReference type="ChEBI" id="CHEBI:30616"/>
        <dbReference type="ChEBI" id="CHEBI:61977"/>
        <dbReference type="ChEBI" id="CHEBI:456216"/>
        <dbReference type="EC" id="2.7.11.1"/>
    </reaction>
</comment>
<evidence type="ECO:0000259" key="10">
    <source>
        <dbReference type="PROSITE" id="PS50011"/>
    </source>
</evidence>
<dbReference type="AlphaFoldDB" id="A0A2R5G492"/>
<dbReference type="Gene3D" id="1.10.510.10">
    <property type="entry name" value="Transferase(Phosphotransferase) domain 1"/>
    <property type="match status" value="1"/>
</dbReference>
<dbReference type="Proteomes" id="UP000241890">
    <property type="component" value="Unassembled WGS sequence"/>
</dbReference>
<dbReference type="EC" id="2.7.11.1" evidence="1"/>
<evidence type="ECO:0000256" key="5">
    <source>
        <dbReference type="ARBA" id="ARBA00022777"/>
    </source>
</evidence>
<feature type="domain" description="Protein kinase" evidence="10">
    <location>
        <begin position="8"/>
        <end position="275"/>
    </location>
</feature>
<accession>A0A2R5G492</accession>